<dbReference type="SUPFAM" id="SSF53850">
    <property type="entry name" value="Periplasmic binding protein-like II"/>
    <property type="match status" value="1"/>
</dbReference>
<keyword evidence="3" id="KW-0238">DNA-binding</keyword>
<dbReference type="PANTHER" id="PTHR30126:SF39">
    <property type="entry name" value="HTH-TYPE TRANSCRIPTIONAL REGULATOR CYSL"/>
    <property type="match status" value="1"/>
</dbReference>
<organism evidence="6 7">
    <name type="scientific">Peribacillus asahii</name>
    <dbReference type="NCBI Taxonomy" id="228899"/>
    <lineage>
        <taxon>Bacteria</taxon>
        <taxon>Bacillati</taxon>
        <taxon>Bacillota</taxon>
        <taxon>Bacilli</taxon>
        <taxon>Bacillales</taxon>
        <taxon>Bacillaceae</taxon>
        <taxon>Peribacillus</taxon>
    </lineage>
</organism>
<evidence type="ECO:0000259" key="5">
    <source>
        <dbReference type="PROSITE" id="PS50931"/>
    </source>
</evidence>
<evidence type="ECO:0000313" key="6">
    <source>
        <dbReference type="EMBL" id="RID89132.1"/>
    </source>
</evidence>
<evidence type="ECO:0000256" key="4">
    <source>
        <dbReference type="ARBA" id="ARBA00023163"/>
    </source>
</evidence>
<reference evidence="6 7" key="1">
    <citation type="submission" date="2018-08" db="EMBL/GenBank/DDBJ databases">
        <title>Bacillus jemisoniae sp. nov., Bacillus chryseoplanitiae sp. nov., Bacillus resnikiae sp. nov., and Bacillus frankliniae sp. nov., isolated from Viking spacecraft and associated surfaces.</title>
        <authorList>
            <person name="Seuylemezian A."/>
            <person name="Vaishampayan P."/>
        </authorList>
    </citation>
    <scope>NUCLEOTIDE SEQUENCE [LARGE SCALE GENOMIC DNA]</scope>
    <source>
        <strain evidence="6 7">MA001</strain>
    </source>
</reference>
<evidence type="ECO:0000256" key="1">
    <source>
        <dbReference type="ARBA" id="ARBA00009437"/>
    </source>
</evidence>
<proteinExistence type="inferred from homology"/>
<keyword evidence="4" id="KW-0804">Transcription</keyword>
<evidence type="ECO:0000256" key="3">
    <source>
        <dbReference type="ARBA" id="ARBA00023125"/>
    </source>
</evidence>
<dbReference type="Gene3D" id="3.40.190.290">
    <property type="match status" value="1"/>
</dbReference>
<dbReference type="Pfam" id="PF03466">
    <property type="entry name" value="LysR_substrate"/>
    <property type="match status" value="1"/>
</dbReference>
<keyword evidence="2" id="KW-0805">Transcription regulation</keyword>
<dbReference type="InterPro" id="IPR036388">
    <property type="entry name" value="WH-like_DNA-bd_sf"/>
</dbReference>
<dbReference type="GO" id="GO:0000976">
    <property type="term" value="F:transcription cis-regulatory region binding"/>
    <property type="evidence" value="ECO:0007669"/>
    <property type="project" value="TreeGrafter"/>
</dbReference>
<dbReference type="Pfam" id="PF00126">
    <property type="entry name" value="HTH_1"/>
    <property type="match status" value="1"/>
</dbReference>
<dbReference type="PRINTS" id="PR00039">
    <property type="entry name" value="HTHLYSR"/>
</dbReference>
<comment type="caution">
    <text evidence="6">The sequence shown here is derived from an EMBL/GenBank/DDBJ whole genome shotgun (WGS) entry which is preliminary data.</text>
</comment>
<name>A0A398BGA1_9BACI</name>
<dbReference type="CDD" id="cd08420">
    <property type="entry name" value="PBP2_CysL_like"/>
    <property type="match status" value="1"/>
</dbReference>
<feature type="domain" description="HTH lysR-type" evidence="5">
    <location>
        <begin position="1"/>
        <end position="58"/>
    </location>
</feature>
<protein>
    <submittedName>
        <fullName evidence="6">LysR family transcriptional regulator</fullName>
    </submittedName>
</protein>
<dbReference type="SUPFAM" id="SSF46785">
    <property type="entry name" value="Winged helix' DNA-binding domain"/>
    <property type="match status" value="1"/>
</dbReference>
<sequence length="294" mass="33370">MIVDVMKVFVTVIEQKNFTRAAEQLHISQPNVSLHIKNLENELGAKLIHRSPKQVSLTEAGVILYKHAKQILVHYEEAKHEIHDLQHIVTGKLRVGASFTIGEYILPKVLAKYAAQYPLVNIETIISNTDEVTHGVQMNELDIGLIEGEAQFDDLIIEPFMEDEMIVVVPNPNPFSQKNLIEKDLLQDQVWILREQGSGTRTYMDKLIDDLNLTIKRSFIFSSNQGVKEAVKAGLGIALLSRWAVNSELETNLLHALYIKNHKIKRPFSIIKNKNAETSKALHVFQSTMEEFVL</sequence>
<evidence type="ECO:0000313" key="7">
    <source>
        <dbReference type="Proteomes" id="UP000266016"/>
    </source>
</evidence>
<dbReference type="PANTHER" id="PTHR30126">
    <property type="entry name" value="HTH-TYPE TRANSCRIPTIONAL REGULATOR"/>
    <property type="match status" value="1"/>
</dbReference>
<evidence type="ECO:0000256" key="2">
    <source>
        <dbReference type="ARBA" id="ARBA00023015"/>
    </source>
</evidence>
<keyword evidence="7" id="KW-1185">Reference proteome</keyword>
<dbReference type="AlphaFoldDB" id="A0A398BGA1"/>
<accession>A0A398BGA1</accession>
<dbReference type="Gene3D" id="1.10.10.10">
    <property type="entry name" value="Winged helix-like DNA-binding domain superfamily/Winged helix DNA-binding domain"/>
    <property type="match status" value="1"/>
</dbReference>
<dbReference type="InterPro" id="IPR000847">
    <property type="entry name" value="LysR_HTH_N"/>
</dbReference>
<dbReference type="RefSeq" id="WP_119115242.1">
    <property type="nucleotide sequence ID" value="NZ_QWVS01000002.1"/>
</dbReference>
<dbReference type="FunFam" id="1.10.10.10:FF:000001">
    <property type="entry name" value="LysR family transcriptional regulator"/>
    <property type="match status" value="1"/>
</dbReference>
<dbReference type="Proteomes" id="UP000266016">
    <property type="component" value="Unassembled WGS sequence"/>
</dbReference>
<gene>
    <name evidence="6" type="ORF">D1953_00745</name>
</gene>
<comment type="similarity">
    <text evidence="1">Belongs to the LysR transcriptional regulatory family.</text>
</comment>
<dbReference type="PROSITE" id="PS50931">
    <property type="entry name" value="HTH_LYSR"/>
    <property type="match status" value="1"/>
</dbReference>
<dbReference type="InterPro" id="IPR036390">
    <property type="entry name" value="WH_DNA-bd_sf"/>
</dbReference>
<dbReference type="InterPro" id="IPR005119">
    <property type="entry name" value="LysR_subst-bd"/>
</dbReference>
<dbReference type="GO" id="GO:0003700">
    <property type="term" value="F:DNA-binding transcription factor activity"/>
    <property type="evidence" value="ECO:0007669"/>
    <property type="project" value="InterPro"/>
</dbReference>
<dbReference type="EMBL" id="QWVS01000002">
    <property type="protein sequence ID" value="RID89132.1"/>
    <property type="molecule type" value="Genomic_DNA"/>
</dbReference>